<sequence>MAHEGPLTPQGGSGNPRLADCIQLKEFHISSLRVPQPHDAPTAPPYGKQFPAADNKESLLTNLRLSLNISNEEHLLQLRRLLSS</sequence>
<proteinExistence type="predicted"/>
<protein>
    <recommendedName>
        <fullName evidence="2">ENT domain-containing protein</fullName>
    </recommendedName>
</protein>
<dbReference type="EnsemblPlants" id="EMT29529">
    <property type="protein sequence ID" value="EMT29529"/>
    <property type="gene ID" value="F775_42767"/>
</dbReference>
<evidence type="ECO:0008006" key="2">
    <source>
        <dbReference type="Google" id="ProtNLM"/>
    </source>
</evidence>
<name>M8C5H6_AEGTA</name>
<organism evidence="1">
    <name type="scientific">Aegilops tauschii</name>
    <name type="common">Tausch's goatgrass</name>
    <name type="synonym">Aegilops squarrosa</name>
    <dbReference type="NCBI Taxonomy" id="37682"/>
    <lineage>
        <taxon>Eukaryota</taxon>
        <taxon>Viridiplantae</taxon>
        <taxon>Streptophyta</taxon>
        <taxon>Embryophyta</taxon>
        <taxon>Tracheophyta</taxon>
        <taxon>Spermatophyta</taxon>
        <taxon>Magnoliopsida</taxon>
        <taxon>Liliopsida</taxon>
        <taxon>Poales</taxon>
        <taxon>Poaceae</taxon>
        <taxon>BOP clade</taxon>
        <taxon>Pooideae</taxon>
        <taxon>Triticodae</taxon>
        <taxon>Triticeae</taxon>
        <taxon>Triticinae</taxon>
        <taxon>Aegilops</taxon>
    </lineage>
</organism>
<dbReference type="Gene3D" id="1.10.1240.40">
    <property type="entry name" value="ENT domain"/>
    <property type="match status" value="1"/>
</dbReference>
<accession>M8C5H6</accession>
<dbReference type="AlphaFoldDB" id="M8C5H6"/>
<evidence type="ECO:0000313" key="1">
    <source>
        <dbReference type="EnsemblPlants" id="EMT29529"/>
    </source>
</evidence>
<dbReference type="InterPro" id="IPR036142">
    <property type="entry name" value="ENT_dom-like_sf"/>
</dbReference>
<reference evidence="1" key="1">
    <citation type="submission" date="2015-06" db="UniProtKB">
        <authorList>
            <consortium name="EnsemblPlants"/>
        </authorList>
    </citation>
    <scope>IDENTIFICATION</scope>
</reference>
<dbReference type="SUPFAM" id="SSF158639">
    <property type="entry name" value="ENT-like"/>
    <property type="match status" value="1"/>
</dbReference>